<accession>A0ABP9VM64</accession>
<organism evidence="1 2">
    <name type="scientific">Novipirellula caenicola</name>
    <dbReference type="NCBI Taxonomy" id="1536901"/>
    <lineage>
        <taxon>Bacteria</taxon>
        <taxon>Pseudomonadati</taxon>
        <taxon>Planctomycetota</taxon>
        <taxon>Planctomycetia</taxon>
        <taxon>Pirellulales</taxon>
        <taxon>Pirellulaceae</taxon>
        <taxon>Novipirellula</taxon>
    </lineage>
</organism>
<gene>
    <name evidence="1" type="ORF">Rcae01_00814</name>
</gene>
<reference evidence="1 2" key="1">
    <citation type="submission" date="2024-02" db="EMBL/GenBank/DDBJ databases">
        <title>Rhodopirellula caenicola NBRC 110016.</title>
        <authorList>
            <person name="Ichikawa N."/>
            <person name="Katano-Makiyama Y."/>
            <person name="Hidaka K."/>
        </authorList>
    </citation>
    <scope>NUCLEOTIDE SEQUENCE [LARGE SCALE GENOMIC DNA]</scope>
    <source>
        <strain evidence="1 2">NBRC 110016</strain>
    </source>
</reference>
<comment type="caution">
    <text evidence="1">The sequence shown here is derived from an EMBL/GenBank/DDBJ whole genome shotgun (WGS) entry which is preliminary data.</text>
</comment>
<sequence length="102" mass="11829">MDFLVRQRCTRRTRKSIVRLINKPLINSPSRLSFHGVSVPRNSWRVSLRRLDSVMLDSLHPPNTIVNGAMRTMAEKCSELRISEPKNQICRDCHYTAASFFL</sequence>
<evidence type="ECO:0000313" key="1">
    <source>
        <dbReference type="EMBL" id="GAA5505370.1"/>
    </source>
</evidence>
<dbReference type="Proteomes" id="UP001416858">
    <property type="component" value="Unassembled WGS sequence"/>
</dbReference>
<protein>
    <submittedName>
        <fullName evidence="1">Uncharacterized protein</fullName>
    </submittedName>
</protein>
<dbReference type="EMBL" id="BAABRO010000001">
    <property type="protein sequence ID" value="GAA5505370.1"/>
    <property type="molecule type" value="Genomic_DNA"/>
</dbReference>
<proteinExistence type="predicted"/>
<keyword evidence="2" id="KW-1185">Reference proteome</keyword>
<name>A0ABP9VM64_9BACT</name>
<evidence type="ECO:0000313" key="2">
    <source>
        <dbReference type="Proteomes" id="UP001416858"/>
    </source>
</evidence>